<evidence type="ECO:0000313" key="3">
    <source>
        <dbReference type="EMBL" id="TMQ73300.1"/>
    </source>
</evidence>
<gene>
    <name evidence="3" type="ORF">E6K81_04975</name>
</gene>
<comment type="caution">
    <text evidence="3">The sequence shown here is derived from an EMBL/GenBank/DDBJ whole genome shotgun (WGS) entry which is preliminary data.</text>
</comment>
<evidence type="ECO:0000256" key="2">
    <source>
        <dbReference type="SAM" id="Phobius"/>
    </source>
</evidence>
<dbReference type="AlphaFoldDB" id="A0A538UBT4"/>
<organism evidence="3 4">
    <name type="scientific">Eiseniibacteriota bacterium</name>
    <dbReference type="NCBI Taxonomy" id="2212470"/>
    <lineage>
        <taxon>Bacteria</taxon>
        <taxon>Candidatus Eiseniibacteriota</taxon>
    </lineage>
</organism>
<evidence type="ECO:0000256" key="1">
    <source>
        <dbReference type="SAM" id="MobiDB-lite"/>
    </source>
</evidence>
<accession>A0A538UBT4</accession>
<feature type="region of interest" description="Disordered" evidence="1">
    <location>
        <begin position="171"/>
        <end position="192"/>
    </location>
</feature>
<dbReference type="EMBL" id="VBPB01000074">
    <property type="protein sequence ID" value="TMQ73300.1"/>
    <property type="molecule type" value="Genomic_DNA"/>
</dbReference>
<feature type="transmembrane region" description="Helical" evidence="2">
    <location>
        <begin position="49"/>
        <end position="67"/>
    </location>
</feature>
<keyword evidence="2" id="KW-0472">Membrane</keyword>
<feature type="transmembrane region" description="Helical" evidence="2">
    <location>
        <begin position="117"/>
        <end position="135"/>
    </location>
</feature>
<name>A0A538UBT4_UNCEI</name>
<feature type="transmembrane region" description="Helical" evidence="2">
    <location>
        <begin position="147"/>
        <end position="167"/>
    </location>
</feature>
<sequence length="192" mass="21768">MSVKTQLLVIASTVGMTCVVWFLLWRWFRRRHPELAQIMRPDPLPLDRKWLQSGWAALAFALVYMGAENAFLMASVARGVRIAAKVAPLVPLAWFVVAWRREVRTGDELDRRIHRDALSAAFPAFVVTMVGWDLLSQVHWPTPPTQLRWPLMPFLYGLWVWILKFHYSASGEVSSGKTPNDAMGKAGPGRQG</sequence>
<keyword evidence="2" id="KW-1133">Transmembrane helix</keyword>
<protein>
    <submittedName>
        <fullName evidence="3">Uncharacterized protein</fullName>
    </submittedName>
</protein>
<proteinExistence type="predicted"/>
<evidence type="ECO:0000313" key="4">
    <source>
        <dbReference type="Proteomes" id="UP000319771"/>
    </source>
</evidence>
<keyword evidence="2" id="KW-0812">Transmembrane</keyword>
<feature type="transmembrane region" description="Helical" evidence="2">
    <location>
        <begin position="6"/>
        <end position="28"/>
    </location>
</feature>
<reference evidence="3 4" key="1">
    <citation type="journal article" date="2019" name="Nat. Microbiol.">
        <title>Mediterranean grassland soil C-N compound turnover is dependent on rainfall and depth, and is mediated by genomically divergent microorganisms.</title>
        <authorList>
            <person name="Diamond S."/>
            <person name="Andeer P.F."/>
            <person name="Li Z."/>
            <person name="Crits-Christoph A."/>
            <person name="Burstein D."/>
            <person name="Anantharaman K."/>
            <person name="Lane K.R."/>
            <person name="Thomas B.C."/>
            <person name="Pan C."/>
            <person name="Northen T.R."/>
            <person name="Banfield J.F."/>
        </authorList>
    </citation>
    <scope>NUCLEOTIDE SEQUENCE [LARGE SCALE GENOMIC DNA]</scope>
    <source>
        <strain evidence="3">WS_11</strain>
    </source>
</reference>
<dbReference type="Proteomes" id="UP000319771">
    <property type="component" value="Unassembled WGS sequence"/>
</dbReference>